<dbReference type="PANTHER" id="PTHR38599:SF1">
    <property type="entry name" value="CUPIN DOMAIN PROTEIN (AFU_ORTHOLOGUE AFUA_3G13620)"/>
    <property type="match status" value="1"/>
</dbReference>
<reference evidence="2" key="2">
    <citation type="journal article" date="2016" name="Fungal Biol.">
        <title>Ochratoxin A production by Penicillium thymicola.</title>
        <authorList>
            <person name="Nguyen H.D.T."/>
            <person name="McMullin D.R."/>
            <person name="Ponomareva E."/>
            <person name="Riley R."/>
            <person name="Pomraning K.R."/>
            <person name="Baker S.E."/>
            <person name="Seifert K.A."/>
        </authorList>
    </citation>
    <scope>NUCLEOTIDE SEQUENCE</scope>
    <source>
        <strain evidence="2">DAOM 180753</strain>
    </source>
</reference>
<dbReference type="Gene3D" id="2.60.120.10">
    <property type="entry name" value="Jelly Rolls"/>
    <property type="match status" value="1"/>
</dbReference>
<gene>
    <name evidence="2" type="ORF">VN97_g3670</name>
</gene>
<reference evidence="2" key="1">
    <citation type="submission" date="2015-06" db="EMBL/GenBank/DDBJ databases">
        <authorList>
            <person name="Nguyen H."/>
        </authorList>
    </citation>
    <scope>NUCLEOTIDE SEQUENCE</scope>
    <source>
        <strain evidence="2">DAOM 180753</strain>
    </source>
</reference>
<sequence>MSDDPSKPRPKSRPREDAKVVYAFPLKEVPGKTIVGIYATYPPGGWTPPHTHENGSISVYIVSGKVKSQLNYGETTIECAGQSHYEPPNAHVTIAENPSTTESCVFFFTEIIDTKVWEAEGEDALYKIDPGYE</sequence>
<dbReference type="EMBL" id="LACB01000080">
    <property type="protein sequence ID" value="KAJ9489588.1"/>
    <property type="molecule type" value="Genomic_DNA"/>
</dbReference>
<dbReference type="InterPro" id="IPR014710">
    <property type="entry name" value="RmlC-like_jellyroll"/>
</dbReference>
<dbReference type="Proteomes" id="UP001227192">
    <property type="component" value="Unassembled WGS sequence"/>
</dbReference>
<dbReference type="PANTHER" id="PTHR38599">
    <property type="entry name" value="CUPIN DOMAIN PROTEIN (AFU_ORTHOLOGUE AFUA_3G13620)"/>
    <property type="match status" value="1"/>
</dbReference>
<dbReference type="CDD" id="cd02234">
    <property type="entry name" value="cupin_BLR7677-like"/>
    <property type="match status" value="1"/>
</dbReference>
<evidence type="ECO:0000259" key="1">
    <source>
        <dbReference type="Pfam" id="PF07883"/>
    </source>
</evidence>
<protein>
    <recommendedName>
        <fullName evidence="1">Cupin type-2 domain-containing protein</fullName>
    </recommendedName>
</protein>
<feature type="domain" description="Cupin type-2" evidence="1">
    <location>
        <begin position="39"/>
        <end position="106"/>
    </location>
</feature>
<comment type="caution">
    <text evidence="2">The sequence shown here is derived from an EMBL/GenBank/DDBJ whole genome shotgun (WGS) entry which is preliminary data.</text>
</comment>
<evidence type="ECO:0000313" key="2">
    <source>
        <dbReference type="EMBL" id="KAJ9489588.1"/>
    </source>
</evidence>
<proteinExistence type="predicted"/>
<name>A0AAI9TMT7_PENTH</name>
<evidence type="ECO:0000313" key="3">
    <source>
        <dbReference type="Proteomes" id="UP001227192"/>
    </source>
</evidence>
<dbReference type="InterPro" id="IPR013096">
    <property type="entry name" value="Cupin_2"/>
</dbReference>
<keyword evidence="3" id="KW-1185">Reference proteome</keyword>
<dbReference type="InterPro" id="IPR011051">
    <property type="entry name" value="RmlC_Cupin_sf"/>
</dbReference>
<accession>A0AAI9TMT7</accession>
<dbReference type="AlphaFoldDB" id="A0AAI9TMT7"/>
<dbReference type="Pfam" id="PF07883">
    <property type="entry name" value="Cupin_2"/>
    <property type="match status" value="1"/>
</dbReference>
<organism evidence="2 3">
    <name type="scientific">Penicillium thymicola</name>
    <dbReference type="NCBI Taxonomy" id="293382"/>
    <lineage>
        <taxon>Eukaryota</taxon>
        <taxon>Fungi</taxon>
        <taxon>Dikarya</taxon>
        <taxon>Ascomycota</taxon>
        <taxon>Pezizomycotina</taxon>
        <taxon>Eurotiomycetes</taxon>
        <taxon>Eurotiomycetidae</taxon>
        <taxon>Eurotiales</taxon>
        <taxon>Aspergillaceae</taxon>
        <taxon>Penicillium</taxon>
    </lineage>
</organism>
<dbReference type="SUPFAM" id="SSF51182">
    <property type="entry name" value="RmlC-like cupins"/>
    <property type="match status" value="1"/>
</dbReference>